<accession>A0A9E5DNZ7</accession>
<dbReference type="SUPFAM" id="SSF50249">
    <property type="entry name" value="Nucleic acid-binding proteins"/>
    <property type="match status" value="1"/>
</dbReference>
<sequence length="130" mass="14406">MKDSQIFTVALIIAILGLSGMMLLSDKITPQEIKIKDLNKGMLDEDVSIVGLVEKIDKSPRSNTYFLQLRDGTGKTTAVIFDSAVLDLEKNNLTPLSFINHRVKITGKVQQYNGNMELILNDGKSLKIIV</sequence>
<comment type="caution">
    <text evidence="4">The sequence shown here is derived from an EMBL/GenBank/DDBJ whole genome shotgun (WGS) entry which is preliminary data.</text>
</comment>
<dbReference type="Pfam" id="PF01336">
    <property type="entry name" value="tRNA_anti-codon"/>
    <property type="match status" value="1"/>
</dbReference>
<feature type="domain" description="OB" evidence="2">
    <location>
        <begin position="47"/>
        <end position="122"/>
    </location>
</feature>
<proteinExistence type="predicted"/>
<keyword evidence="1" id="KW-0812">Transmembrane</keyword>
<evidence type="ECO:0000313" key="3">
    <source>
        <dbReference type="EMBL" id="MCZ3365252.1"/>
    </source>
</evidence>
<protein>
    <submittedName>
        <fullName evidence="4">OB-fold nucleic acid binding domain-containing protein</fullName>
    </submittedName>
</protein>
<dbReference type="EMBL" id="JAPVER010000018">
    <property type="protein sequence ID" value="MCZ3365252.1"/>
    <property type="molecule type" value="Genomic_DNA"/>
</dbReference>
<feature type="transmembrane region" description="Helical" evidence="1">
    <location>
        <begin position="6"/>
        <end position="24"/>
    </location>
</feature>
<dbReference type="GO" id="GO:0003676">
    <property type="term" value="F:nucleic acid binding"/>
    <property type="evidence" value="ECO:0007669"/>
    <property type="project" value="InterPro"/>
</dbReference>
<evidence type="ECO:0000256" key="1">
    <source>
        <dbReference type="SAM" id="Phobius"/>
    </source>
</evidence>
<keyword evidence="5" id="KW-1185">Reference proteome</keyword>
<dbReference type="EMBL" id="JAPVES010000030">
    <property type="protein sequence ID" value="MCZ3373007.1"/>
    <property type="molecule type" value="Genomic_DNA"/>
</dbReference>
<dbReference type="Gene3D" id="2.40.50.140">
    <property type="entry name" value="Nucleic acid-binding proteins"/>
    <property type="match status" value="1"/>
</dbReference>
<organism evidence="4">
    <name type="scientific">Methanobacterium veterum</name>
    <dbReference type="NCBI Taxonomy" id="408577"/>
    <lineage>
        <taxon>Archaea</taxon>
        <taxon>Methanobacteriati</taxon>
        <taxon>Methanobacteriota</taxon>
        <taxon>Methanomada group</taxon>
        <taxon>Methanobacteria</taxon>
        <taxon>Methanobacteriales</taxon>
        <taxon>Methanobacteriaceae</taxon>
        <taxon>Methanobacterium</taxon>
    </lineage>
</organism>
<evidence type="ECO:0000259" key="2">
    <source>
        <dbReference type="Pfam" id="PF01336"/>
    </source>
</evidence>
<dbReference type="AlphaFoldDB" id="A0A9E5DNZ7"/>
<gene>
    <name evidence="4" type="ORF">O3H35_10220</name>
    <name evidence="3" type="ORF">O3H54_05100</name>
</gene>
<reference evidence="4" key="1">
    <citation type="submission" date="2022-12" db="EMBL/GenBank/DDBJ databases">
        <title>Reclassification of two methanogenic archaea species isolated from the Kolyma lowland permafrost.</title>
        <authorList>
            <person name="Trubitsyn V.E."/>
            <person name="Rivkina E.M."/>
            <person name="Shcherbakova V.A."/>
        </authorList>
    </citation>
    <scope>NUCLEOTIDE SEQUENCE</scope>
    <source>
        <strain evidence="3">M2</strain>
        <strain evidence="4">MK4</strain>
    </source>
</reference>
<keyword evidence="1" id="KW-0472">Membrane</keyword>
<name>A0A9E5DNZ7_9EURY</name>
<dbReference type="Proteomes" id="UP001068021">
    <property type="component" value="Unassembled WGS sequence"/>
</dbReference>
<dbReference type="InterPro" id="IPR012340">
    <property type="entry name" value="NA-bd_OB-fold"/>
</dbReference>
<evidence type="ECO:0000313" key="5">
    <source>
        <dbReference type="Proteomes" id="UP001068021"/>
    </source>
</evidence>
<keyword evidence="1" id="KW-1133">Transmembrane helix</keyword>
<dbReference type="Proteomes" id="UP001074446">
    <property type="component" value="Unassembled WGS sequence"/>
</dbReference>
<evidence type="ECO:0000313" key="4">
    <source>
        <dbReference type="EMBL" id="MCZ3373007.1"/>
    </source>
</evidence>
<dbReference type="InterPro" id="IPR004365">
    <property type="entry name" value="NA-bd_OB_tRNA"/>
</dbReference>
<dbReference type="RefSeq" id="WP_048080510.1">
    <property type="nucleotide sequence ID" value="NZ_JAPVER010000018.1"/>
</dbReference>
<dbReference type="CDD" id="cd03524">
    <property type="entry name" value="RPA2_OBF_family"/>
    <property type="match status" value="1"/>
</dbReference>